<dbReference type="Proteomes" id="UP000178880">
    <property type="component" value="Unassembled WGS sequence"/>
</dbReference>
<dbReference type="AlphaFoldDB" id="A0A1G2CIA3"/>
<evidence type="ECO:0000256" key="1">
    <source>
        <dbReference type="ARBA" id="ARBA00022649"/>
    </source>
</evidence>
<name>A0A1G2CIA3_9BACT</name>
<dbReference type="InterPro" id="IPR035093">
    <property type="entry name" value="RelE/ParE_toxin_dom_sf"/>
</dbReference>
<organism evidence="2 3">
    <name type="scientific">Candidatus Liptonbacteria bacterium RIFCSPLOWO2_01_FULL_52_25</name>
    <dbReference type="NCBI Taxonomy" id="1798650"/>
    <lineage>
        <taxon>Bacteria</taxon>
        <taxon>Candidatus Liptoniibacteriota</taxon>
    </lineage>
</organism>
<dbReference type="InterPro" id="IPR007712">
    <property type="entry name" value="RelE/ParE_toxin"/>
</dbReference>
<dbReference type="Pfam" id="PF05016">
    <property type="entry name" value="ParE_toxin"/>
    <property type="match status" value="1"/>
</dbReference>
<dbReference type="EMBL" id="MHLA01000007">
    <property type="protein sequence ID" value="OGZ00138.1"/>
    <property type="molecule type" value="Genomic_DNA"/>
</dbReference>
<dbReference type="Gene3D" id="3.30.2310.20">
    <property type="entry name" value="RelE-like"/>
    <property type="match status" value="1"/>
</dbReference>
<sequence>MGLNFSVEYHERVVREDIPKIAPGWRAKIKSAIEEKLTVAPERFGKPLRRSLRGYCKLRVGAYHVIFGITGNKVLVFAIQHRAVVYHNAGKRLW</sequence>
<reference evidence="2 3" key="1">
    <citation type="journal article" date="2016" name="Nat. Commun.">
        <title>Thousands of microbial genomes shed light on interconnected biogeochemical processes in an aquifer system.</title>
        <authorList>
            <person name="Anantharaman K."/>
            <person name="Brown C.T."/>
            <person name="Hug L.A."/>
            <person name="Sharon I."/>
            <person name="Castelle C.J."/>
            <person name="Probst A.J."/>
            <person name="Thomas B.C."/>
            <person name="Singh A."/>
            <person name="Wilkins M.J."/>
            <person name="Karaoz U."/>
            <person name="Brodie E.L."/>
            <person name="Williams K.H."/>
            <person name="Hubbard S.S."/>
            <person name="Banfield J.F."/>
        </authorList>
    </citation>
    <scope>NUCLEOTIDE SEQUENCE [LARGE SCALE GENOMIC DNA]</scope>
</reference>
<comment type="caution">
    <text evidence="2">The sequence shown here is derived from an EMBL/GenBank/DDBJ whole genome shotgun (WGS) entry which is preliminary data.</text>
</comment>
<dbReference type="SUPFAM" id="SSF143011">
    <property type="entry name" value="RelE-like"/>
    <property type="match status" value="1"/>
</dbReference>
<protein>
    <recommendedName>
        <fullName evidence="4">Addiction module antitoxin RelB</fullName>
    </recommendedName>
</protein>
<accession>A0A1G2CIA3</accession>
<dbReference type="STRING" id="1798650.A2945_00400"/>
<keyword evidence="1" id="KW-1277">Toxin-antitoxin system</keyword>
<proteinExistence type="predicted"/>
<evidence type="ECO:0000313" key="2">
    <source>
        <dbReference type="EMBL" id="OGZ00138.1"/>
    </source>
</evidence>
<evidence type="ECO:0000313" key="3">
    <source>
        <dbReference type="Proteomes" id="UP000178880"/>
    </source>
</evidence>
<evidence type="ECO:0008006" key="4">
    <source>
        <dbReference type="Google" id="ProtNLM"/>
    </source>
</evidence>
<gene>
    <name evidence="2" type="ORF">A2945_00400</name>
</gene>